<keyword evidence="17" id="KW-1185">Reference proteome</keyword>
<sequence>MLRFVTAREIGSILPSYLVKVETTRRIFSVELSTHFDVQKIHDAAINSLDIDLVEDRYLLSGAGNGTIVIHDLHNITGLPHCTYPEVCHVGRGNRNRHKYSVETVQWYPLDTGMFVSSGMDKLLKVWDTNTMRTADEFEFSAGIYTHHMSSTATQHCLVAVATGSSKVKLLDLKSGSATHTLRGHRQTVFSAMWSTRDEFILATGSRDSKVMLWDVRCAKGAMMVLDQHNGDTSAGSNSVNTAHSGHVNGVCFTPDGLHVVTFGTDHTLRIWSTATGQNTMVNFGRVTNESKRSVKMTISGGSKPQLVFVPSVSDILIYDLVSGTKVSTLRGHYNQVNCCTFHRAYHDLYSCGNDRNILIWKPLLDTTLAYDEFLHNGSKSKEDRTNSFVRRIGTADSWSSDED</sequence>
<keyword evidence="11" id="KW-0539">Nucleus</keyword>
<dbReference type="InterPro" id="IPR042238">
    <property type="entry name" value="Rad28/ERCC8/Ckn1/ATCSA-1"/>
</dbReference>
<evidence type="ECO:0000256" key="12">
    <source>
        <dbReference type="ARBA" id="ARBA00054544"/>
    </source>
</evidence>
<evidence type="ECO:0000313" key="17">
    <source>
        <dbReference type="Proteomes" id="UP001208570"/>
    </source>
</evidence>
<evidence type="ECO:0000256" key="11">
    <source>
        <dbReference type="ARBA" id="ARBA00023242"/>
    </source>
</evidence>
<gene>
    <name evidence="16" type="ORF">LSH36_28g09092</name>
</gene>
<dbReference type="GO" id="GO:0009416">
    <property type="term" value="P:response to light stimulus"/>
    <property type="evidence" value="ECO:0007669"/>
    <property type="project" value="UniProtKB-ARBA"/>
</dbReference>
<dbReference type="GO" id="GO:0016363">
    <property type="term" value="C:nuclear matrix"/>
    <property type="evidence" value="ECO:0007669"/>
    <property type="project" value="UniProtKB-SubCell"/>
</dbReference>
<comment type="caution">
    <text evidence="16">The sequence shown here is derived from an EMBL/GenBank/DDBJ whole genome shotgun (WGS) entry which is preliminary data.</text>
</comment>
<evidence type="ECO:0000256" key="13">
    <source>
        <dbReference type="ARBA" id="ARBA00062934"/>
    </source>
</evidence>
<dbReference type="InterPro" id="IPR020472">
    <property type="entry name" value="WD40_PAC1"/>
</dbReference>
<feature type="repeat" description="WD" evidence="15">
    <location>
        <begin position="182"/>
        <end position="217"/>
    </location>
</feature>
<dbReference type="Proteomes" id="UP001208570">
    <property type="component" value="Unassembled WGS sequence"/>
</dbReference>
<dbReference type="PROSITE" id="PS00678">
    <property type="entry name" value="WD_REPEATS_1"/>
    <property type="match status" value="1"/>
</dbReference>
<dbReference type="InterPro" id="IPR019775">
    <property type="entry name" value="WD40_repeat_CS"/>
</dbReference>
<dbReference type="InterPro" id="IPR036322">
    <property type="entry name" value="WD40_repeat_dom_sf"/>
</dbReference>
<dbReference type="PROSITE" id="PS50082">
    <property type="entry name" value="WD_REPEATS_2"/>
    <property type="match status" value="4"/>
</dbReference>
<evidence type="ECO:0000256" key="15">
    <source>
        <dbReference type="PROSITE-ProRule" id="PRU00221"/>
    </source>
</evidence>
<dbReference type="GO" id="GO:0043161">
    <property type="term" value="P:proteasome-mediated ubiquitin-dependent protein catabolic process"/>
    <property type="evidence" value="ECO:0007669"/>
    <property type="project" value="TreeGrafter"/>
</dbReference>
<evidence type="ECO:0000313" key="16">
    <source>
        <dbReference type="EMBL" id="KAK2167426.1"/>
    </source>
</evidence>
<keyword evidence="5" id="KW-0597">Phosphoprotein</keyword>
<dbReference type="SUPFAM" id="SSF50978">
    <property type="entry name" value="WD40 repeat-like"/>
    <property type="match status" value="1"/>
</dbReference>
<dbReference type="AlphaFoldDB" id="A0AAD9NGH5"/>
<keyword evidence="7" id="KW-0677">Repeat</keyword>
<accession>A0AAD9NGH5</accession>
<evidence type="ECO:0000256" key="5">
    <source>
        <dbReference type="ARBA" id="ARBA00022553"/>
    </source>
</evidence>
<protein>
    <recommendedName>
        <fullName evidence="14">DNA excision repair protein ERCC-8</fullName>
    </recommendedName>
</protein>
<dbReference type="PRINTS" id="PR00320">
    <property type="entry name" value="GPROTEINBRPT"/>
</dbReference>
<feature type="repeat" description="WD" evidence="15">
    <location>
        <begin position="95"/>
        <end position="137"/>
    </location>
</feature>
<proteinExistence type="predicted"/>
<keyword evidence="10" id="KW-0234">DNA repair</keyword>
<evidence type="ECO:0000256" key="1">
    <source>
        <dbReference type="ARBA" id="ARBA00004109"/>
    </source>
</evidence>
<evidence type="ECO:0000256" key="6">
    <source>
        <dbReference type="ARBA" id="ARBA00022574"/>
    </source>
</evidence>
<dbReference type="GO" id="GO:0000109">
    <property type="term" value="C:nucleotide-excision repair complex"/>
    <property type="evidence" value="ECO:0007669"/>
    <property type="project" value="TreeGrafter"/>
</dbReference>
<reference evidence="16" key="1">
    <citation type="journal article" date="2023" name="Mol. Biol. Evol.">
        <title>Third-Generation Sequencing Reveals the Adaptive Role of the Epigenome in Three Deep-Sea Polychaetes.</title>
        <authorList>
            <person name="Perez M."/>
            <person name="Aroh O."/>
            <person name="Sun Y."/>
            <person name="Lan Y."/>
            <person name="Juniper S.K."/>
            <person name="Young C.R."/>
            <person name="Angers B."/>
            <person name="Qian P.Y."/>
        </authorList>
    </citation>
    <scope>NUCLEOTIDE SEQUENCE</scope>
    <source>
        <strain evidence="16">P08H-3</strain>
    </source>
</reference>
<feature type="repeat" description="WD" evidence="15">
    <location>
        <begin position="330"/>
        <end position="362"/>
    </location>
</feature>
<evidence type="ECO:0000256" key="3">
    <source>
        <dbReference type="ARBA" id="ARBA00004906"/>
    </source>
</evidence>
<evidence type="ECO:0000256" key="10">
    <source>
        <dbReference type="ARBA" id="ARBA00023204"/>
    </source>
</evidence>
<organism evidence="16 17">
    <name type="scientific">Paralvinella palmiformis</name>
    <dbReference type="NCBI Taxonomy" id="53620"/>
    <lineage>
        <taxon>Eukaryota</taxon>
        <taxon>Metazoa</taxon>
        <taxon>Spiralia</taxon>
        <taxon>Lophotrochozoa</taxon>
        <taxon>Annelida</taxon>
        <taxon>Polychaeta</taxon>
        <taxon>Sedentaria</taxon>
        <taxon>Canalipalpata</taxon>
        <taxon>Terebellida</taxon>
        <taxon>Terebelliformia</taxon>
        <taxon>Alvinellidae</taxon>
        <taxon>Paralvinella</taxon>
    </lineage>
</organism>
<dbReference type="GO" id="GO:0031464">
    <property type="term" value="C:Cul4A-RING E3 ubiquitin ligase complex"/>
    <property type="evidence" value="ECO:0007669"/>
    <property type="project" value="TreeGrafter"/>
</dbReference>
<evidence type="ECO:0000256" key="2">
    <source>
        <dbReference type="ARBA" id="ARBA00004286"/>
    </source>
</evidence>
<dbReference type="FunFam" id="2.130.10.10:FF:000130">
    <property type="entry name" value="DNA excision repair protein ERCC-8"/>
    <property type="match status" value="1"/>
</dbReference>
<dbReference type="PROSITE" id="PS50294">
    <property type="entry name" value="WD_REPEATS_REGION"/>
    <property type="match status" value="2"/>
</dbReference>
<dbReference type="InterPro" id="IPR015943">
    <property type="entry name" value="WD40/YVTN_repeat-like_dom_sf"/>
</dbReference>
<keyword evidence="9" id="KW-0833">Ubl conjugation pathway</keyword>
<evidence type="ECO:0000256" key="4">
    <source>
        <dbReference type="ARBA" id="ARBA00022454"/>
    </source>
</evidence>
<dbReference type="GO" id="GO:0000209">
    <property type="term" value="P:protein polyubiquitination"/>
    <property type="evidence" value="ECO:0007669"/>
    <property type="project" value="TreeGrafter"/>
</dbReference>
<keyword evidence="6 15" id="KW-0853">WD repeat</keyword>
<dbReference type="InterPro" id="IPR001680">
    <property type="entry name" value="WD40_rpt"/>
</dbReference>
<dbReference type="PANTHER" id="PTHR46202">
    <property type="entry name" value="DNA EXCISION REPAIR PROTEIN ERCC-8"/>
    <property type="match status" value="1"/>
</dbReference>
<dbReference type="SMART" id="SM00320">
    <property type="entry name" value="WD40"/>
    <property type="match status" value="5"/>
</dbReference>
<dbReference type="EMBL" id="JAODUP010000028">
    <property type="protein sequence ID" value="KAK2167426.1"/>
    <property type="molecule type" value="Genomic_DNA"/>
</dbReference>
<dbReference type="PANTHER" id="PTHR46202:SF1">
    <property type="entry name" value="DNA EXCISION REPAIR PROTEIN ERCC-8"/>
    <property type="match status" value="1"/>
</dbReference>
<keyword evidence="4" id="KW-0158">Chromosome</keyword>
<evidence type="ECO:0000256" key="8">
    <source>
        <dbReference type="ARBA" id="ARBA00022763"/>
    </source>
</evidence>
<evidence type="ECO:0000256" key="7">
    <source>
        <dbReference type="ARBA" id="ARBA00022737"/>
    </source>
</evidence>
<evidence type="ECO:0000256" key="14">
    <source>
        <dbReference type="ARBA" id="ARBA00071995"/>
    </source>
</evidence>
<feature type="repeat" description="WD" evidence="15">
    <location>
        <begin position="241"/>
        <end position="282"/>
    </location>
</feature>
<evidence type="ECO:0000256" key="9">
    <source>
        <dbReference type="ARBA" id="ARBA00022786"/>
    </source>
</evidence>
<name>A0AAD9NGH5_9ANNE</name>
<comment type="subunit">
    <text evidence="13">Part of the CSA complex (also named DCX(ERCC8) complex), a DCX E3 ubiquitin-protein ligase complex containing ERCC8, RBX1, DDB1 and CUL4A; the CSA complex interacts with RNA polymerase II; upon UV irradiation it interacts with the COP9 signalosome and preferentially with the hyperphosphorylated form of RNA polymerase II. Interacts with ERCC6/CSB (via CIM motif); promoting recruitment to lesion-stalled RNA polymerase II (Pol II). Interacts with KIAA1530/UVSSA. Interacts with a subunit of RNA polymerase II TFIIH.</text>
</comment>
<dbReference type="GO" id="GO:0005694">
    <property type="term" value="C:chromosome"/>
    <property type="evidence" value="ECO:0007669"/>
    <property type="project" value="UniProtKB-SubCell"/>
</dbReference>
<dbReference type="GO" id="GO:0006283">
    <property type="term" value="P:transcription-coupled nucleotide-excision repair"/>
    <property type="evidence" value="ECO:0007669"/>
    <property type="project" value="InterPro"/>
</dbReference>
<comment type="pathway">
    <text evidence="3">Protein modification; protein ubiquitination.</text>
</comment>
<dbReference type="Pfam" id="PF00400">
    <property type="entry name" value="WD40"/>
    <property type="match status" value="4"/>
</dbReference>
<comment type="subcellular location">
    <subcellularLocation>
        <location evidence="2">Chromosome</location>
    </subcellularLocation>
    <subcellularLocation>
        <location evidence="1">Nucleus matrix</location>
    </subcellularLocation>
</comment>
<dbReference type="Gene3D" id="2.130.10.10">
    <property type="entry name" value="YVTN repeat-like/Quinoprotein amine dehydrogenase"/>
    <property type="match status" value="1"/>
</dbReference>
<comment type="function">
    <text evidence="12">Substrate-recognition component of the CSA complex, a DCX (DDB1-CUL4-X-box) E3 ubiquitin-protein ligase complex, involved in transcription-coupled nucleotide excision repair (TC-NER), a process during which RNA polymerase II-blocking lesions are rapidly removed from the transcribed strand of active genes. Following recruitment to lesion-stalled RNA polymerase II (Pol II), the CSA complex mediates ubiquitination of Pol II subunit POLR2A/RPB1 at 'Lys-1268', a critical TC-NER checkpoint, governing RNA Pol II stability and initiating DNA damage excision by TFIIH recruitment. The CSA complex also promotes the ubiquitination and subsequent proteasomal degradation of ERCC6/CSB in a UV-dependent manner; ERCC6 degradation is essential for the recovery of RNA synthesis after transcription-coupled repair. Also plays a role in DNA double-strand breaks (DSSBs) repair by non-homologous end joining (NHEJ).</text>
</comment>
<keyword evidence="8" id="KW-0227">DNA damage</keyword>